<organism evidence="1 2">
    <name type="scientific">Aspergillus flavus (strain ATCC 200026 / FGSC A1120 / IAM 13836 / NRRL 3357 / JCM 12722 / SRRC 167)</name>
    <dbReference type="NCBI Taxonomy" id="332952"/>
    <lineage>
        <taxon>Eukaryota</taxon>
        <taxon>Fungi</taxon>
        <taxon>Dikarya</taxon>
        <taxon>Ascomycota</taxon>
        <taxon>Pezizomycotina</taxon>
        <taxon>Eurotiomycetes</taxon>
        <taxon>Eurotiomycetidae</taxon>
        <taxon>Eurotiales</taxon>
        <taxon>Aspergillaceae</taxon>
        <taxon>Aspergillus</taxon>
        <taxon>Aspergillus subgen. Circumdati</taxon>
    </lineage>
</organism>
<evidence type="ECO:0000313" key="1">
    <source>
        <dbReference type="EMBL" id="QRD93288.1"/>
    </source>
</evidence>
<keyword evidence="2" id="KW-1185">Reference proteome</keyword>
<dbReference type="VEuPathDB" id="FungiDB:F9C07_12937"/>
<dbReference type="EMBL" id="CP044616">
    <property type="protein sequence ID" value="QRD93288.1"/>
    <property type="molecule type" value="Genomic_DNA"/>
</dbReference>
<protein>
    <submittedName>
        <fullName evidence="1">Uncharacterized protein</fullName>
    </submittedName>
</protein>
<sequence length="58" mass="6521">MHSSDVQVYNCHSRGNLSVVHWAGTVMVGFKEKPLPPETFRAEMMEQNGFDGCDEASY</sequence>
<gene>
    <name evidence="1" type="ORF">F9C07_12937</name>
</gene>
<dbReference type="AlphaFoldDB" id="A0A7U2N0I4"/>
<accession>A0A7U2N0I4</accession>
<dbReference type="Proteomes" id="UP000596276">
    <property type="component" value="Chromosome 8"/>
</dbReference>
<evidence type="ECO:0000313" key="2">
    <source>
        <dbReference type="Proteomes" id="UP000596276"/>
    </source>
</evidence>
<reference evidence="2" key="1">
    <citation type="journal article" date="2021" name="G3 (Bethesda)">
        <title>Chromosome assembled and annotated genome sequence of Aspergillus flavus NRRL 3357.</title>
        <authorList>
            <person name="Skerker J.M."/>
            <person name="Pianalto K.M."/>
            <person name="Mondo S.J."/>
            <person name="Yang K."/>
            <person name="Arkin A.P."/>
            <person name="Keller N.P."/>
            <person name="Grigoriev I.V."/>
            <person name="Louise Glass N.L."/>
        </authorList>
    </citation>
    <scope>NUCLEOTIDE SEQUENCE [LARGE SCALE GENOMIC DNA]</scope>
    <source>
        <strain evidence="2">ATCC 200026 / FGSC A1120 / IAM 13836 / NRRL 3357 / JCM 12722 / SRRC 167</strain>
    </source>
</reference>
<name>A0A7U2N0I4_ASPFN</name>
<proteinExistence type="predicted"/>